<evidence type="ECO:0008006" key="2">
    <source>
        <dbReference type="Google" id="ProtNLM"/>
    </source>
</evidence>
<reference evidence="1" key="1">
    <citation type="journal article" date="2014" name="Front. Microbiol.">
        <title>High frequency of phylogenetically diverse reductive dehalogenase-homologous genes in deep subseafloor sedimentary metagenomes.</title>
        <authorList>
            <person name="Kawai M."/>
            <person name="Futagami T."/>
            <person name="Toyoda A."/>
            <person name="Takaki Y."/>
            <person name="Nishi S."/>
            <person name="Hori S."/>
            <person name="Arai W."/>
            <person name="Tsubouchi T."/>
            <person name="Morono Y."/>
            <person name="Uchiyama I."/>
            <person name="Ito T."/>
            <person name="Fujiyama A."/>
            <person name="Inagaki F."/>
            <person name="Takami H."/>
        </authorList>
    </citation>
    <scope>NUCLEOTIDE SEQUENCE</scope>
    <source>
        <strain evidence="1">Expedition CK06-06</strain>
    </source>
</reference>
<name>X1W207_9ZZZZ</name>
<feature type="non-terminal residue" evidence="1">
    <location>
        <position position="172"/>
    </location>
</feature>
<organism evidence="1">
    <name type="scientific">marine sediment metagenome</name>
    <dbReference type="NCBI Taxonomy" id="412755"/>
    <lineage>
        <taxon>unclassified sequences</taxon>
        <taxon>metagenomes</taxon>
        <taxon>ecological metagenomes</taxon>
    </lineage>
</organism>
<gene>
    <name evidence="1" type="ORF">S12H4_57411</name>
</gene>
<proteinExistence type="predicted"/>
<comment type="caution">
    <text evidence="1">The sequence shown here is derived from an EMBL/GenBank/DDBJ whole genome shotgun (WGS) entry which is preliminary data.</text>
</comment>
<accession>X1W207</accession>
<sequence>MPRGQPDYGGHAAKEITGSLSDMAELATRLGSIVTFDRRGDVAFLDDYESGIEKWVESHAEGTEWGTVGLSARAAESGSFSTKLVTKGTVDGYAQVIYTLPYWNPINGRLGVEIKFTLPSNLMRFDMSLFIQSWEGYIWAGVEYDSWDKVLKIYVDGAYEEFVDLDLERDVT</sequence>
<dbReference type="EMBL" id="BARW01037127">
    <property type="protein sequence ID" value="GAJ22875.1"/>
    <property type="molecule type" value="Genomic_DNA"/>
</dbReference>
<dbReference type="AlphaFoldDB" id="X1W207"/>
<protein>
    <recommendedName>
        <fullName evidence="2">CBM11 domain-containing protein</fullName>
    </recommendedName>
</protein>
<evidence type="ECO:0000313" key="1">
    <source>
        <dbReference type="EMBL" id="GAJ22875.1"/>
    </source>
</evidence>